<gene>
    <name evidence="1" type="ORF">QAD02_009587</name>
</gene>
<evidence type="ECO:0000313" key="1">
    <source>
        <dbReference type="EMBL" id="KAJ8667924.1"/>
    </source>
</evidence>
<accession>A0ACC2NC77</accession>
<dbReference type="EMBL" id="CM056744">
    <property type="protein sequence ID" value="KAJ8667924.1"/>
    <property type="molecule type" value="Genomic_DNA"/>
</dbReference>
<proteinExistence type="predicted"/>
<sequence length="497" mass="57514">MKLLTLIVIHVLQGVVFSENTTLHPGEGSLPPFAVLTENLFGCRRRLHSTAVPSRGGTPSSSHEVPAILENQERVRVHSSVSAADPNLVSIPSSSQESFPTGPPEKQNKRAGRRKHQACQSFPCKLCGKIFEQKSVLNKHLISHSDVRPFSCELCVQKFKRKRDLNDHMKHHSDDRPFSCELCNRTFKRKCDQTRHIKDHSAIYPFSCKFCSKSFPRKDKLKKHMISHSDERPFTCETCGKKFKHKSTLKDHMNYHNDEKPAATCGICNEQFLYEDFLDQIMKIHSNDRSLICDSCNKRFKNRFTLKRHMKIHTNDRTFLCESCDKIFKRMDDSEGHMRIHTDVQMLKCQECRKPFRSRIQLEQHRESHCMNGVGLETFSCGTYFQSFECDDDSIEHSWTHEQNYNMQEPETVFKTTGQLEQENTPGTSIPMNVDRYPLIESTLTESTDHMKELNQPIEMSDDLDPDLQVSVNQIQCNPSLFGSWVRVALEYMGEEY</sequence>
<protein>
    <submittedName>
        <fullName evidence="1">Uncharacterized protein</fullName>
    </submittedName>
</protein>
<organism evidence="1 2">
    <name type="scientific">Eretmocerus hayati</name>
    <dbReference type="NCBI Taxonomy" id="131215"/>
    <lineage>
        <taxon>Eukaryota</taxon>
        <taxon>Metazoa</taxon>
        <taxon>Ecdysozoa</taxon>
        <taxon>Arthropoda</taxon>
        <taxon>Hexapoda</taxon>
        <taxon>Insecta</taxon>
        <taxon>Pterygota</taxon>
        <taxon>Neoptera</taxon>
        <taxon>Endopterygota</taxon>
        <taxon>Hymenoptera</taxon>
        <taxon>Apocrita</taxon>
        <taxon>Proctotrupomorpha</taxon>
        <taxon>Chalcidoidea</taxon>
        <taxon>Aphelinidae</taxon>
        <taxon>Aphelininae</taxon>
        <taxon>Eretmocerus</taxon>
    </lineage>
</organism>
<evidence type="ECO:0000313" key="2">
    <source>
        <dbReference type="Proteomes" id="UP001239111"/>
    </source>
</evidence>
<dbReference type="Proteomes" id="UP001239111">
    <property type="component" value="Chromosome 4"/>
</dbReference>
<keyword evidence="2" id="KW-1185">Reference proteome</keyword>
<name>A0ACC2NC77_9HYME</name>
<comment type="caution">
    <text evidence="1">The sequence shown here is derived from an EMBL/GenBank/DDBJ whole genome shotgun (WGS) entry which is preliminary data.</text>
</comment>
<reference evidence="1" key="1">
    <citation type="submission" date="2023-04" db="EMBL/GenBank/DDBJ databases">
        <title>A chromosome-level genome assembly of the parasitoid wasp Eretmocerus hayati.</title>
        <authorList>
            <person name="Zhong Y."/>
            <person name="Liu S."/>
            <person name="Liu Y."/>
        </authorList>
    </citation>
    <scope>NUCLEOTIDE SEQUENCE</scope>
    <source>
        <strain evidence="1">ZJU_SS_LIU_2023</strain>
    </source>
</reference>